<dbReference type="InterPro" id="IPR001734">
    <property type="entry name" value="Na/solute_symporter"/>
</dbReference>
<gene>
    <name evidence="8" type="ORF">RS130_13165</name>
</gene>
<dbReference type="RefSeq" id="WP_316026319.1">
    <property type="nucleotide sequence ID" value="NZ_JAWDIO010000002.1"/>
</dbReference>
<keyword evidence="5 7" id="KW-0472">Membrane</keyword>
<dbReference type="Proteomes" id="UP001247805">
    <property type="component" value="Unassembled WGS sequence"/>
</dbReference>
<comment type="similarity">
    <text evidence="2 6">Belongs to the sodium:solute symporter (SSF) (TC 2.A.21) family.</text>
</comment>
<feature type="transmembrane region" description="Helical" evidence="7">
    <location>
        <begin position="98"/>
        <end position="118"/>
    </location>
</feature>
<dbReference type="PANTHER" id="PTHR11819:SF195">
    <property type="entry name" value="SODIUM_GLUCOSE COTRANSPORTER 4"/>
    <property type="match status" value="1"/>
</dbReference>
<feature type="transmembrane region" description="Helical" evidence="7">
    <location>
        <begin position="130"/>
        <end position="149"/>
    </location>
</feature>
<dbReference type="EMBL" id="JAWDIO010000002">
    <property type="protein sequence ID" value="MDU0354739.1"/>
    <property type="molecule type" value="Genomic_DNA"/>
</dbReference>
<evidence type="ECO:0000256" key="7">
    <source>
        <dbReference type="SAM" id="Phobius"/>
    </source>
</evidence>
<feature type="transmembrane region" description="Helical" evidence="7">
    <location>
        <begin position="73"/>
        <end position="92"/>
    </location>
</feature>
<dbReference type="Gene3D" id="1.20.1730.10">
    <property type="entry name" value="Sodium/glucose cotransporter"/>
    <property type="match status" value="1"/>
</dbReference>
<feature type="transmembrane region" description="Helical" evidence="7">
    <location>
        <begin position="28"/>
        <end position="52"/>
    </location>
</feature>
<evidence type="ECO:0008006" key="10">
    <source>
        <dbReference type="Google" id="ProtNLM"/>
    </source>
</evidence>
<dbReference type="Pfam" id="PF00474">
    <property type="entry name" value="SSF"/>
    <property type="match status" value="1"/>
</dbReference>
<reference evidence="8 9" key="1">
    <citation type="submission" date="2023-10" db="EMBL/GenBank/DDBJ databases">
        <title>Glaciecola aquimarina strain GGW-M5 nov., isolated from a coastal seawater.</title>
        <authorList>
            <person name="Bayburt H."/>
            <person name="Kim J.M."/>
            <person name="Choi B.J."/>
            <person name="Jeon C.O."/>
        </authorList>
    </citation>
    <scope>NUCLEOTIDE SEQUENCE [LARGE SCALE GENOMIC DNA]</scope>
    <source>
        <strain evidence="8 9">KCTC 32108</strain>
    </source>
</reference>
<feature type="transmembrane region" description="Helical" evidence="7">
    <location>
        <begin position="169"/>
        <end position="188"/>
    </location>
</feature>
<evidence type="ECO:0000256" key="5">
    <source>
        <dbReference type="ARBA" id="ARBA00023136"/>
    </source>
</evidence>
<keyword evidence="9" id="KW-1185">Reference proteome</keyword>
<proteinExistence type="inferred from homology"/>
<evidence type="ECO:0000256" key="1">
    <source>
        <dbReference type="ARBA" id="ARBA00004141"/>
    </source>
</evidence>
<comment type="subcellular location">
    <subcellularLocation>
        <location evidence="1">Membrane</location>
        <topology evidence="1">Multi-pass membrane protein</topology>
    </subcellularLocation>
</comment>
<name>A0ABU3SXK8_9ALTE</name>
<comment type="caution">
    <text evidence="8">The sequence shown here is derived from an EMBL/GenBank/DDBJ whole genome shotgun (WGS) entry which is preliminary data.</text>
</comment>
<dbReference type="PANTHER" id="PTHR11819">
    <property type="entry name" value="SOLUTE CARRIER FAMILY 5"/>
    <property type="match status" value="1"/>
</dbReference>
<evidence type="ECO:0000256" key="3">
    <source>
        <dbReference type="ARBA" id="ARBA00022692"/>
    </source>
</evidence>
<keyword evidence="4 7" id="KW-1133">Transmembrane helix</keyword>
<dbReference type="PROSITE" id="PS50283">
    <property type="entry name" value="NA_SOLUT_SYMP_3"/>
    <property type="match status" value="1"/>
</dbReference>
<evidence type="ECO:0000256" key="4">
    <source>
        <dbReference type="ARBA" id="ARBA00022989"/>
    </source>
</evidence>
<organism evidence="8 9">
    <name type="scientific">Paraglaciecola aquimarina</name>
    <dbReference type="NCBI Taxonomy" id="1235557"/>
    <lineage>
        <taxon>Bacteria</taxon>
        <taxon>Pseudomonadati</taxon>
        <taxon>Pseudomonadota</taxon>
        <taxon>Gammaproteobacteria</taxon>
        <taxon>Alteromonadales</taxon>
        <taxon>Alteromonadaceae</taxon>
        <taxon>Paraglaciecola</taxon>
    </lineage>
</organism>
<protein>
    <recommendedName>
        <fullName evidence="10">Solute:Na+ symporter, SSS family</fullName>
    </recommendedName>
</protein>
<dbReference type="InterPro" id="IPR038377">
    <property type="entry name" value="Na/Glc_symporter_sf"/>
</dbReference>
<keyword evidence="3 7" id="KW-0812">Transmembrane</keyword>
<evidence type="ECO:0000256" key="6">
    <source>
        <dbReference type="RuleBase" id="RU362091"/>
    </source>
</evidence>
<evidence type="ECO:0000313" key="8">
    <source>
        <dbReference type="EMBL" id="MDU0354739.1"/>
    </source>
</evidence>
<evidence type="ECO:0000313" key="9">
    <source>
        <dbReference type="Proteomes" id="UP001247805"/>
    </source>
</evidence>
<accession>A0ABU3SXK8</accession>
<feature type="transmembrane region" description="Helical" evidence="7">
    <location>
        <begin position="209"/>
        <end position="228"/>
    </location>
</feature>
<sequence>MYFGQGVSNDDAYGKLVADVLPAQLTGFFAAVMVGAILSSFNAALNSTSALFSLGLYKHVINPAASDEKTVKTAKLFVTVIAIAAMFGAPLLSKTSSIFSYLQTMNGIYAIPIFAVVVMGMLNKRVPSAAAFYSMVIGLVVMIGLLIAYPALNGGANTTELTGISNFHTMGIVFGSLMLIMFIGAKVAPRENPWEITTNTPIDMTPWKGTKVASIILVIAVVAIYAAFSK</sequence>
<evidence type="ECO:0000256" key="2">
    <source>
        <dbReference type="ARBA" id="ARBA00006434"/>
    </source>
</evidence>